<evidence type="ECO:0000256" key="5">
    <source>
        <dbReference type="ARBA" id="ARBA00022824"/>
    </source>
</evidence>
<dbReference type="GO" id="GO:0048193">
    <property type="term" value="P:Golgi vesicle transport"/>
    <property type="evidence" value="ECO:0007669"/>
    <property type="project" value="InterPro"/>
</dbReference>
<feature type="region of interest" description="Disordered" evidence="8">
    <location>
        <begin position="87"/>
        <end position="140"/>
    </location>
</feature>
<feature type="compositionally biased region" description="Basic and acidic residues" evidence="8">
    <location>
        <begin position="122"/>
        <end position="138"/>
    </location>
</feature>
<sequence>EEKKVKTAAATASAAAAEQQQAKAQTSSATQTAGVAVSSTQPTTSRVVRDKRNIELLQGSAKILQEYRIQLSKALVALKKSGEGSQPAAAAATGVGAQKRKHPEQDPEEGGGTAGGPSSKISRVEKQEQPGESNDRSGIEFPASHATIRYGATVRQLLVDYDGNFDKVNGELYRMGTDIGARLLDEFLIKSRVPPCQDFRDACEVMSKVALKMYLGVAGECVDWDNSTEGRKCRLVLPVNPLNDFVELPMDLRRQPPDAVSQGQSGPILWVSSPHRSVLLLVRPPAIARM</sequence>
<evidence type="ECO:0000256" key="4">
    <source>
        <dbReference type="ARBA" id="ARBA00022448"/>
    </source>
</evidence>
<dbReference type="AlphaFoldDB" id="A0A7J6T817"/>
<dbReference type="Pfam" id="PF04051">
    <property type="entry name" value="TRAPP"/>
    <property type="match status" value="1"/>
</dbReference>
<feature type="region of interest" description="Disordered" evidence="8">
    <location>
        <begin position="1"/>
        <end position="46"/>
    </location>
</feature>
<evidence type="ECO:0000313" key="10">
    <source>
        <dbReference type="Proteomes" id="UP000574390"/>
    </source>
</evidence>
<evidence type="ECO:0000256" key="6">
    <source>
        <dbReference type="ARBA" id="ARBA00022892"/>
    </source>
</evidence>
<keyword evidence="5" id="KW-0256">Endoplasmic reticulum</keyword>
<evidence type="ECO:0000256" key="2">
    <source>
        <dbReference type="ARBA" id="ARBA00004240"/>
    </source>
</evidence>
<reference evidence="9 10" key="1">
    <citation type="submission" date="2020-04" db="EMBL/GenBank/DDBJ databases">
        <title>Perkinsus olseni comparative genomics.</title>
        <authorList>
            <person name="Bogema D.R."/>
        </authorList>
    </citation>
    <scope>NUCLEOTIDE SEQUENCE [LARGE SCALE GENOMIC DNA]</scope>
    <source>
        <strain evidence="9">ATCC PRA-205</strain>
    </source>
</reference>
<dbReference type="Gene3D" id="3.30.1380.20">
    <property type="entry name" value="Trafficking protein particle complex subunit 3"/>
    <property type="match status" value="1"/>
</dbReference>
<comment type="caution">
    <text evidence="9">The sequence shown here is derived from an EMBL/GenBank/DDBJ whole genome shotgun (WGS) entry which is preliminary data.</text>
</comment>
<organism evidence="9 10">
    <name type="scientific">Perkinsus olseni</name>
    <name type="common">Perkinsus atlanticus</name>
    <dbReference type="NCBI Taxonomy" id="32597"/>
    <lineage>
        <taxon>Eukaryota</taxon>
        <taxon>Sar</taxon>
        <taxon>Alveolata</taxon>
        <taxon>Perkinsozoa</taxon>
        <taxon>Perkinsea</taxon>
        <taxon>Perkinsida</taxon>
        <taxon>Perkinsidae</taxon>
        <taxon>Perkinsus</taxon>
    </lineage>
</organism>
<comment type="similarity">
    <text evidence="3">Belongs to the TRAPP small subunits family. BET3 subfamily.</text>
</comment>
<dbReference type="Proteomes" id="UP000574390">
    <property type="component" value="Unassembled WGS sequence"/>
</dbReference>
<comment type="subcellular location">
    <subcellularLocation>
        <location evidence="2">Endoplasmic reticulum</location>
    </subcellularLocation>
    <subcellularLocation>
        <location evidence="1">Golgi apparatus</location>
        <location evidence="1">cis-Golgi network</location>
    </subcellularLocation>
</comment>
<dbReference type="InterPro" id="IPR007194">
    <property type="entry name" value="TRAPP_component"/>
</dbReference>
<dbReference type="EMBL" id="JABANM010009239">
    <property type="protein sequence ID" value="KAF4741235.1"/>
    <property type="molecule type" value="Genomic_DNA"/>
</dbReference>
<keyword evidence="7" id="KW-0333">Golgi apparatus</keyword>
<evidence type="ECO:0000256" key="3">
    <source>
        <dbReference type="ARBA" id="ARBA00006218"/>
    </source>
</evidence>
<dbReference type="GO" id="GO:0005794">
    <property type="term" value="C:Golgi apparatus"/>
    <property type="evidence" value="ECO:0007669"/>
    <property type="project" value="UniProtKB-SubCell"/>
</dbReference>
<evidence type="ECO:0000256" key="7">
    <source>
        <dbReference type="ARBA" id="ARBA00023034"/>
    </source>
</evidence>
<accession>A0A7J6T817</accession>
<feature type="non-terminal residue" evidence="9">
    <location>
        <position position="290"/>
    </location>
</feature>
<dbReference type="PANTHER" id="PTHR13048">
    <property type="entry name" value="TRAFFICKING PROTEIN PARTICLE COMPLEX SUBUNIT 3"/>
    <property type="match status" value="1"/>
</dbReference>
<dbReference type="InterPro" id="IPR024096">
    <property type="entry name" value="NO_sig/Golgi_transp_ligand-bd"/>
</dbReference>
<protein>
    <submittedName>
        <fullName evidence="9">Trafficking protein particle complex subunit 3</fullName>
    </submittedName>
</protein>
<evidence type="ECO:0000256" key="8">
    <source>
        <dbReference type="SAM" id="MobiDB-lite"/>
    </source>
</evidence>
<dbReference type="GO" id="GO:0005783">
    <property type="term" value="C:endoplasmic reticulum"/>
    <property type="evidence" value="ECO:0007669"/>
    <property type="project" value="UniProtKB-SubCell"/>
</dbReference>
<keyword evidence="6" id="KW-0931">ER-Golgi transport</keyword>
<evidence type="ECO:0000256" key="1">
    <source>
        <dbReference type="ARBA" id="ARBA00004222"/>
    </source>
</evidence>
<gene>
    <name evidence="9" type="primary">TRAPPC3_1</name>
    <name evidence="9" type="ORF">FOZ62_000938</name>
</gene>
<proteinExistence type="inferred from homology"/>
<feature type="compositionally biased region" description="Low complexity" evidence="8">
    <location>
        <begin position="7"/>
        <end position="39"/>
    </location>
</feature>
<dbReference type="GO" id="GO:0030008">
    <property type="term" value="C:TRAPP complex"/>
    <property type="evidence" value="ECO:0007669"/>
    <property type="project" value="InterPro"/>
</dbReference>
<keyword evidence="4" id="KW-0813">Transport</keyword>
<dbReference type="InterPro" id="IPR016721">
    <property type="entry name" value="Bet3"/>
</dbReference>
<dbReference type="SUPFAM" id="SSF111126">
    <property type="entry name" value="Ligand-binding domain in the NO signalling and Golgi transport"/>
    <property type="match status" value="1"/>
</dbReference>
<name>A0A7J6T817_PEROL</name>
<evidence type="ECO:0000313" key="9">
    <source>
        <dbReference type="EMBL" id="KAF4741235.1"/>
    </source>
</evidence>